<feature type="region of interest" description="Disordered" evidence="1">
    <location>
        <begin position="1"/>
        <end position="73"/>
    </location>
</feature>
<name>A0A427Y4F6_9TREE</name>
<accession>A0A427Y4F6</accession>
<dbReference type="RefSeq" id="XP_028478743.1">
    <property type="nucleotide sequence ID" value="XM_028619771.1"/>
</dbReference>
<comment type="caution">
    <text evidence="2">The sequence shown here is derived from an EMBL/GenBank/DDBJ whole genome shotgun (WGS) entry which is preliminary data.</text>
</comment>
<dbReference type="Proteomes" id="UP000279236">
    <property type="component" value="Unassembled WGS sequence"/>
</dbReference>
<sequence>MAASFASPMSPPPPSLPLHRCLSTPHYTYNTHPKTPSSLTSPHLTPPPPHQHPPPPRTPTNLDAPVSNPPSPLNATWIVHAARVVLPPALTLSPALS</sequence>
<gene>
    <name evidence="2" type="ORF">EHS24_004145</name>
</gene>
<dbReference type="GeneID" id="39588688"/>
<evidence type="ECO:0000256" key="1">
    <source>
        <dbReference type="SAM" id="MobiDB-lite"/>
    </source>
</evidence>
<feature type="compositionally biased region" description="Low complexity" evidence="1">
    <location>
        <begin position="31"/>
        <end position="43"/>
    </location>
</feature>
<protein>
    <submittedName>
        <fullName evidence="2">Uncharacterized protein</fullName>
    </submittedName>
</protein>
<evidence type="ECO:0000313" key="3">
    <source>
        <dbReference type="Proteomes" id="UP000279236"/>
    </source>
</evidence>
<dbReference type="AlphaFoldDB" id="A0A427Y4F6"/>
<keyword evidence="3" id="KW-1185">Reference proteome</keyword>
<proteinExistence type="predicted"/>
<evidence type="ECO:0000313" key="2">
    <source>
        <dbReference type="EMBL" id="RSH85958.1"/>
    </source>
</evidence>
<dbReference type="EMBL" id="RSCE01000002">
    <property type="protein sequence ID" value="RSH85958.1"/>
    <property type="molecule type" value="Genomic_DNA"/>
</dbReference>
<organism evidence="2 3">
    <name type="scientific">Apiotrichum porosum</name>
    <dbReference type="NCBI Taxonomy" id="105984"/>
    <lineage>
        <taxon>Eukaryota</taxon>
        <taxon>Fungi</taxon>
        <taxon>Dikarya</taxon>
        <taxon>Basidiomycota</taxon>
        <taxon>Agaricomycotina</taxon>
        <taxon>Tremellomycetes</taxon>
        <taxon>Trichosporonales</taxon>
        <taxon>Trichosporonaceae</taxon>
        <taxon>Apiotrichum</taxon>
    </lineage>
</organism>
<reference evidence="2 3" key="1">
    <citation type="submission" date="2018-11" db="EMBL/GenBank/DDBJ databases">
        <title>Genome sequence of Apiotrichum porosum DSM 27194.</title>
        <authorList>
            <person name="Aliyu H."/>
            <person name="Gorte O."/>
            <person name="Ochsenreither K."/>
        </authorList>
    </citation>
    <scope>NUCLEOTIDE SEQUENCE [LARGE SCALE GENOMIC DNA]</scope>
    <source>
        <strain evidence="2 3">DSM 27194</strain>
    </source>
</reference>
<feature type="compositionally biased region" description="Pro residues" evidence="1">
    <location>
        <begin position="44"/>
        <end position="58"/>
    </location>
</feature>